<dbReference type="RefSeq" id="WP_013135078.1">
    <property type="nucleotide sequence ID" value="NC_014166.1"/>
</dbReference>
<protein>
    <recommendedName>
        <fullName evidence="4">Lipoprotein</fullName>
    </recommendedName>
</protein>
<feature type="signal peptide" evidence="1">
    <location>
        <begin position="1"/>
        <end position="19"/>
    </location>
</feature>
<name>D5V4M8_ARCNC</name>
<evidence type="ECO:0008006" key="4">
    <source>
        <dbReference type="Google" id="ProtNLM"/>
    </source>
</evidence>
<evidence type="ECO:0000313" key="3">
    <source>
        <dbReference type="Proteomes" id="UP000000939"/>
    </source>
</evidence>
<evidence type="ECO:0000256" key="1">
    <source>
        <dbReference type="SAM" id="SignalP"/>
    </source>
</evidence>
<evidence type="ECO:0000313" key="2">
    <source>
        <dbReference type="EMBL" id="ADG92933.1"/>
    </source>
</evidence>
<gene>
    <name evidence="2" type="ordered locus">Arnit_1275</name>
</gene>
<organism evidence="2 3">
    <name type="scientific">Arcobacter nitrofigilis (strain ATCC 33309 / DSM 7299 / CCUG 15893 / LMG 7604 / NCTC 12251 / CI)</name>
    <name type="common">Campylobacter nitrofigilis</name>
    <dbReference type="NCBI Taxonomy" id="572480"/>
    <lineage>
        <taxon>Bacteria</taxon>
        <taxon>Pseudomonadati</taxon>
        <taxon>Campylobacterota</taxon>
        <taxon>Epsilonproteobacteria</taxon>
        <taxon>Campylobacterales</taxon>
        <taxon>Arcobacteraceae</taxon>
        <taxon>Arcobacter</taxon>
    </lineage>
</organism>
<reference evidence="2 3" key="1">
    <citation type="journal article" date="2010" name="Stand. Genomic Sci.">
        <title>Complete genome sequence of Arcobacter nitrofigilis type strain (CI).</title>
        <authorList>
            <person name="Pati A."/>
            <person name="Gronow S."/>
            <person name="Lapidus A."/>
            <person name="Copeland A."/>
            <person name="Glavina Del Rio T."/>
            <person name="Nolan M."/>
            <person name="Lucas S."/>
            <person name="Tice H."/>
            <person name="Cheng J.F."/>
            <person name="Han C."/>
            <person name="Chertkov O."/>
            <person name="Bruce D."/>
            <person name="Tapia R."/>
            <person name="Goodwin L."/>
            <person name="Pitluck S."/>
            <person name="Liolios K."/>
            <person name="Ivanova N."/>
            <person name="Mavromatis K."/>
            <person name="Chen A."/>
            <person name="Palaniappan K."/>
            <person name="Land M."/>
            <person name="Hauser L."/>
            <person name="Chang Y.J."/>
            <person name="Jeffries C.D."/>
            <person name="Detter J.C."/>
            <person name="Rohde M."/>
            <person name="Goker M."/>
            <person name="Bristow J."/>
            <person name="Eisen J.A."/>
            <person name="Markowitz V."/>
            <person name="Hugenholtz P."/>
            <person name="Klenk H.P."/>
            <person name="Kyrpides N.C."/>
        </authorList>
    </citation>
    <scope>NUCLEOTIDE SEQUENCE [LARGE SCALE GENOMIC DNA]</scope>
    <source>
        <strain evidence="3">ATCC 33309 / DSM 7299 / CCUG 15893 / LMG 7604 / NCTC 12251 / CI</strain>
    </source>
</reference>
<dbReference type="EMBL" id="CP001999">
    <property type="protein sequence ID" value="ADG92933.1"/>
    <property type="molecule type" value="Genomic_DNA"/>
</dbReference>
<dbReference type="PROSITE" id="PS51257">
    <property type="entry name" value="PROKAR_LIPOPROTEIN"/>
    <property type="match status" value="1"/>
</dbReference>
<dbReference type="HOGENOM" id="CLU_1340958_0_0_7"/>
<proteinExistence type="predicted"/>
<keyword evidence="3" id="KW-1185">Reference proteome</keyword>
<accession>D5V4M8</accession>
<dbReference type="KEGG" id="ant:Arnit_1275"/>
<dbReference type="Proteomes" id="UP000000939">
    <property type="component" value="Chromosome"/>
</dbReference>
<dbReference type="STRING" id="572480.Arnit_1275"/>
<sequence length="204" mass="24223" precursor="true">MFFKSIIFSLITIFFTSCASSSFYYDKKENSANINLLNVNKKIALTNPKIEHTFSQCTINSYILKDDNKEYGNLFLENIELYDNCHWNGSASGFFTYELKTRMKFKSFELVDRFSKDHYEISTYKVNNEKYVSIIDMYTVNRDVLIIDNKGKLSQEIVKMLDPKFNFKYVNEPRTDINYNYSLVKFNMFNSYFTKESERRIIGN</sequence>
<dbReference type="OrthoDB" id="5365598at2"/>
<dbReference type="AlphaFoldDB" id="D5V4M8"/>
<keyword evidence="1" id="KW-0732">Signal</keyword>
<feature type="chain" id="PRO_5003078015" description="Lipoprotein" evidence="1">
    <location>
        <begin position="20"/>
        <end position="204"/>
    </location>
</feature>